<evidence type="ECO:0000313" key="2">
    <source>
        <dbReference type="Proteomes" id="UP001235513"/>
    </source>
</evidence>
<dbReference type="Proteomes" id="UP001235513">
    <property type="component" value="Unassembled WGS sequence"/>
</dbReference>
<organism evidence="1 2">
    <name type="scientific">Chryseobacterium lathyri</name>
    <dbReference type="NCBI Taxonomy" id="395933"/>
    <lineage>
        <taxon>Bacteria</taxon>
        <taxon>Pseudomonadati</taxon>
        <taxon>Bacteroidota</taxon>
        <taxon>Flavobacteriia</taxon>
        <taxon>Flavobacteriales</taxon>
        <taxon>Weeksellaceae</taxon>
        <taxon>Chryseobacterium group</taxon>
        <taxon>Chryseobacterium</taxon>
    </lineage>
</organism>
<proteinExistence type="predicted"/>
<keyword evidence="2" id="KW-1185">Reference proteome</keyword>
<gene>
    <name evidence="1" type="ORF">J2T04_002491</name>
</gene>
<evidence type="ECO:0008006" key="3">
    <source>
        <dbReference type="Google" id="ProtNLM"/>
    </source>
</evidence>
<comment type="caution">
    <text evidence="1">The sequence shown here is derived from an EMBL/GenBank/DDBJ whole genome shotgun (WGS) entry which is preliminary data.</text>
</comment>
<protein>
    <recommendedName>
        <fullName evidence="3">DUF4303 domain-containing protein</fullName>
    </recommendedName>
</protein>
<evidence type="ECO:0000313" key="1">
    <source>
        <dbReference type="EMBL" id="MDP9960603.1"/>
    </source>
</evidence>
<reference evidence="1 2" key="1">
    <citation type="submission" date="2023-07" db="EMBL/GenBank/DDBJ databases">
        <title>Sorghum-associated microbial communities from plants grown in Nebraska, USA.</title>
        <authorList>
            <person name="Schachtman D."/>
        </authorList>
    </citation>
    <scope>NUCLEOTIDE SEQUENCE [LARGE SCALE GENOMIC DNA]</scope>
    <source>
        <strain evidence="1 2">CC351</strain>
    </source>
</reference>
<accession>A0ABT9SME1</accession>
<dbReference type="RefSeq" id="WP_306843998.1">
    <property type="nucleotide sequence ID" value="NZ_JAUSRL010000004.1"/>
</dbReference>
<name>A0ABT9SME1_9FLAO</name>
<sequence length="184" mass="22153">MESLKKINIELKKYLEGIKDEVIKDLVQMFKRENIDYLEGKSKTDIKALYFEYEYDYLDIVAWAADQKGNIITQTMVLPYQKKKQADKSETWNSFLPERIWAEASDFQEQYENEDDFDDLWDEYNEEKYKLFEDWFIECWKKVTELTQANVDAYFSIHDSYFKTDLNTFTTISDDEIAKRYTSG</sequence>
<dbReference type="EMBL" id="JAUSRL010000004">
    <property type="protein sequence ID" value="MDP9960603.1"/>
    <property type="molecule type" value="Genomic_DNA"/>
</dbReference>